<evidence type="ECO:0000259" key="4">
    <source>
        <dbReference type="PROSITE" id="PS50200"/>
    </source>
</evidence>
<evidence type="ECO:0000313" key="5">
    <source>
        <dbReference type="EMBL" id="KAG1314769.1"/>
    </source>
</evidence>
<dbReference type="PANTHER" id="PTHR12573">
    <property type="entry name" value="AT09986P-RELATED"/>
    <property type="match status" value="1"/>
</dbReference>
<protein>
    <recommendedName>
        <fullName evidence="7">Protein ste50</fullName>
    </recommendedName>
</protein>
<evidence type="ECO:0000313" key="6">
    <source>
        <dbReference type="Proteomes" id="UP000716291"/>
    </source>
</evidence>
<dbReference type="PROSITE" id="PS50200">
    <property type="entry name" value="RA"/>
    <property type="match status" value="1"/>
</dbReference>
<organism evidence="5 6">
    <name type="scientific">Rhizopus oryzae</name>
    <name type="common">Mucormycosis agent</name>
    <name type="synonym">Rhizopus arrhizus var. delemar</name>
    <dbReference type="NCBI Taxonomy" id="64495"/>
    <lineage>
        <taxon>Eukaryota</taxon>
        <taxon>Fungi</taxon>
        <taxon>Fungi incertae sedis</taxon>
        <taxon>Mucoromycota</taxon>
        <taxon>Mucoromycotina</taxon>
        <taxon>Mucoromycetes</taxon>
        <taxon>Mucorales</taxon>
        <taxon>Mucorineae</taxon>
        <taxon>Rhizopodaceae</taxon>
        <taxon>Rhizopus</taxon>
    </lineage>
</organism>
<dbReference type="OrthoDB" id="8883818at2759"/>
<dbReference type="InterPro" id="IPR013761">
    <property type="entry name" value="SAM/pointed_sf"/>
</dbReference>
<dbReference type="InterPro" id="IPR001660">
    <property type="entry name" value="SAM"/>
</dbReference>
<dbReference type="AlphaFoldDB" id="A0A9P6XIQ5"/>
<dbReference type="InterPro" id="IPR029071">
    <property type="entry name" value="Ubiquitin-like_domsf"/>
</dbReference>
<keyword evidence="1" id="KW-0175">Coiled coil</keyword>
<accession>A0A9P6XIQ5</accession>
<dbReference type="PROSITE" id="PS50105">
    <property type="entry name" value="SAM_DOMAIN"/>
    <property type="match status" value="1"/>
</dbReference>
<evidence type="ECO:0000256" key="2">
    <source>
        <dbReference type="SAM" id="MobiDB-lite"/>
    </source>
</evidence>
<dbReference type="EMBL" id="JAANQT010000087">
    <property type="protein sequence ID" value="KAG1314769.1"/>
    <property type="molecule type" value="Genomic_DNA"/>
</dbReference>
<feature type="domain" description="Ras-associating" evidence="4">
    <location>
        <begin position="190"/>
        <end position="288"/>
    </location>
</feature>
<sequence length="416" mass="46997">MEHVLNWDEDKVTKWMTTIGYSIFEKQFKEQGITGDVLVHLDHESLRDLSVATVGQRMDLLKNIYQLKIQHKVPVNEWDYIPPSVLYETDWLGQNGMADYRKIEAAFQERDARIKRLTEDMGRMTNDINLLKEEVNQLKQNKKVKDKHKKLLERSSNLFNKENKTISTKSHKHNPLSKTDITEEKKLINDGGAIKVYGDKISKLEQEIESSKNVRLLLDDPASKVISSALKKYNVASDWQQYALWIKYGTPDNIQERALGYDERPLRISQKLKDAKQNPVFVLKNVKDNKPFTPPTSYTNPRAPTAHHQQDTKSSKTSNNNNNNITSGRVGYEVVVPVISSSISSPTASTPTVTHHSNGSTSSLSTNNKKNSNSGSSSNNNNSNKLTATTPTIEYNNELGLDNAIVNAIFTINNSP</sequence>
<evidence type="ECO:0000259" key="3">
    <source>
        <dbReference type="PROSITE" id="PS50105"/>
    </source>
</evidence>
<gene>
    <name evidence="5" type="ORF">G6F64_001191</name>
</gene>
<proteinExistence type="predicted"/>
<feature type="compositionally biased region" description="Low complexity" evidence="2">
    <location>
        <begin position="343"/>
        <end position="387"/>
    </location>
</feature>
<comment type="caution">
    <text evidence="5">The sequence shown here is derived from an EMBL/GenBank/DDBJ whole genome shotgun (WGS) entry which is preliminary data.</text>
</comment>
<dbReference type="SUPFAM" id="SSF54236">
    <property type="entry name" value="Ubiquitin-like"/>
    <property type="match status" value="1"/>
</dbReference>
<dbReference type="Pfam" id="PF00788">
    <property type="entry name" value="RA"/>
    <property type="match status" value="1"/>
</dbReference>
<dbReference type="Gene3D" id="3.10.20.90">
    <property type="entry name" value="Phosphatidylinositol 3-kinase Catalytic Subunit, Chain A, domain 1"/>
    <property type="match status" value="1"/>
</dbReference>
<dbReference type="GO" id="GO:0007165">
    <property type="term" value="P:signal transduction"/>
    <property type="evidence" value="ECO:0007669"/>
    <property type="project" value="InterPro"/>
</dbReference>
<evidence type="ECO:0000256" key="1">
    <source>
        <dbReference type="SAM" id="Coils"/>
    </source>
</evidence>
<dbReference type="Gene3D" id="1.10.150.50">
    <property type="entry name" value="Transcription Factor, Ets-1"/>
    <property type="match status" value="1"/>
</dbReference>
<dbReference type="CDD" id="cd01786">
    <property type="entry name" value="RA_STE50"/>
    <property type="match status" value="1"/>
</dbReference>
<name>A0A9P6XIQ5_RHIOR</name>
<dbReference type="SUPFAM" id="SSF47769">
    <property type="entry name" value="SAM/Pointed domain"/>
    <property type="match status" value="1"/>
</dbReference>
<feature type="compositionally biased region" description="Low complexity" evidence="2">
    <location>
        <begin position="315"/>
        <end position="324"/>
    </location>
</feature>
<dbReference type="InterPro" id="IPR000159">
    <property type="entry name" value="RA_dom"/>
</dbReference>
<dbReference type="Proteomes" id="UP000716291">
    <property type="component" value="Unassembled WGS sequence"/>
</dbReference>
<feature type="coiled-coil region" evidence="1">
    <location>
        <begin position="114"/>
        <end position="148"/>
    </location>
</feature>
<dbReference type="PANTHER" id="PTHR12573:SF4">
    <property type="entry name" value="AT09986P-RELATED"/>
    <property type="match status" value="1"/>
</dbReference>
<feature type="region of interest" description="Disordered" evidence="2">
    <location>
        <begin position="343"/>
        <end position="388"/>
    </location>
</feature>
<reference evidence="5" key="1">
    <citation type="journal article" date="2020" name="Microb. Genom.">
        <title>Genetic diversity of clinical and environmental Mucorales isolates obtained from an investigation of mucormycosis cases among solid organ transplant recipients.</title>
        <authorList>
            <person name="Nguyen M.H."/>
            <person name="Kaul D."/>
            <person name="Muto C."/>
            <person name="Cheng S.J."/>
            <person name="Richter R.A."/>
            <person name="Bruno V.M."/>
            <person name="Liu G."/>
            <person name="Beyhan S."/>
            <person name="Sundermann A.J."/>
            <person name="Mounaud S."/>
            <person name="Pasculle A.W."/>
            <person name="Nierman W.C."/>
            <person name="Driscoll E."/>
            <person name="Cumbie R."/>
            <person name="Clancy C.J."/>
            <person name="Dupont C.L."/>
        </authorList>
    </citation>
    <scope>NUCLEOTIDE SEQUENCE</scope>
    <source>
        <strain evidence="5">GL11</strain>
    </source>
</reference>
<dbReference type="Pfam" id="PF07647">
    <property type="entry name" value="SAM_2"/>
    <property type="match status" value="1"/>
</dbReference>
<evidence type="ECO:0008006" key="7">
    <source>
        <dbReference type="Google" id="ProtNLM"/>
    </source>
</evidence>
<feature type="region of interest" description="Disordered" evidence="2">
    <location>
        <begin position="283"/>
        <end position="329"/>
    </location>
</feature>
<feature type="domain" description="SAM" evidence="3">
    <location>
        <begin position="7"/>
        <end position="70"/>
    </location>
</feature>
<keyword evidence="6" id="KW-1185">Reference proteome</keyword>
<dbReference type="SMART" id="SM00454">
    <property type="entry name" value="SAM"/>
    <property type="match status" value="1"/>
</dbReference>
<dbReference type="SMART" id="SM00314">
    <property type="entry name" value="RA"/>
    <property type="match status" value="1"/>
</dbReference>